<evidence type="ECO:0000256" key="1">
    <source>
        <dbReference type="ARBA" id="ARBA00022679"/>
    </source>
</evidence>
<name>A0A926VEA4_9CYAN</name>
<accession>A0A926VEA4</accession>
<comment type="caution">
    <text evidence="4">The sequence shown here is derived from an EMBL/GenBank/DDBJ whole genome shotgun (WGS) entry which is preliminary data.</text>
</comment>
<evidence type="ECO:0000259" key="3">
    <source>
        <dbReference type="Pfam" id="PF13676"/>
    </source>
</evidence>
<dbReference type="InterPro" id="IPR041698">
    <property type="entry name" value="Methyltransf_25"/>
</dbReference>
<keyword evidence="1" id="KW-0808">Transferase</keyword>
<dbReference type="InterPro" id="IPR035897">
    <property type="entry name" value="Toll_tir_struct_dom_sf"/>
</dbReference>
<dbReference type="InterPro" id="IPR029063">
    <property type="entry name" value="SAM-dependent_MTases_sf"/>
</dbReference>
<feature type="domain" description="Methyltransferase" evidence="2">
    <location>
        <begin position="437"/>
        <end position="531"/>
    </location>
</feature>
<proteinExistence type="predicted"/>
<evidence type="ECO:0000259" key="2">
    <source>
        <dbReference type="Pfam" id="PF13649"/>
    </source>
</evidence>
<reference evidence="4" key="2">
    <citation type="submission" date="2020-08" db="EMBL/GenBank/DDBJ databases">
        <authorList>
            <person name="Chen M."/>
            <person name="Teng W."/>
            <person name="Zhao L."/>
            <person name="Hu C."/>
            <person name="Zhou Y."/>
            <person name="Han B."/>
            <person name="Song L."/>
            <person name="Shu W."/>
        </authorList>
    </citation>
    <scope>NUCLEOTIDE SEQUENCE</scope>
    <source>
        <strain evidence="4">FACHB-1375</strain>
    </source>
</reference>
<sequence>MEKELVFISWTGELGKKLALTLKETMFKLDPFEGWVSDVDIETGAAWFQSTKEALKKAKIGIVCLTPESSKRPWINFEAGYLYGQINKCQLVKFKENLINPLKQLQAMDGTKLNDWQKLLCELTGNRNNYVCEKWAQSEFPKLQEIINLIDKPPHSSVFKINQTLANIQEIADSLKDNRFFRENIYYQEVIYDSYLKYRRLNNDLNDNQSRYLAPASQYPHILISLQKNISPVVKAIALVNIEEQFWQQRTGKEILRTSHHDNIRVFVFTSEKDFESNYLTILEHAKQYKVYGISFANLSTVLGSEYSKDFSIIEGNGKDKLLAKYDDEALDQKNICFIAEEDEISKHEKKFNDLLESKLAISIPETAHNDEVELFIQTIFTGLTVYETKHIEMSAYINVNDYDEHEEKHAYYQDMMQKMFEICLDHRRNNPASCRILEFGAGTGIFTKRLNEMPNVDEIVAIEIDWRCYGILEHKFRKQGKVKPLYADSRTYDPEGKFDYIFSSFADHHIKRGDKQKYFHNVKRNLNPGGLMIVGDEFIRSHNPINKEERKSALKEYHNHIIEIARQQGEDILALLEEKALESGLEEKGDFKVSCEQYEGYLNKAGFKFKQERIGPPDPELAKRIGGVYVYKAWLPNDS</sequence>
<dbReference type="InterPro" id="IPR020596">
    <property type="entry name" value="rRNA_Ade_Mease_Trfase_CS"/>
</dbReference>
<evidence type="ECO:0000313" key="4">
    <source>
        <dbReference type="EMBL" id="MBD2180884.1"/>
    </source>
</evidence>
<dbReference type="AlphaFoldDB" id="A0A926VEA4"/>
<dbReference type="SUPFAM" id="SSF53335">
    <property type="entry name" value="S-adenosyl-L-methionine-dependent methyltransferases"/>
    <property type="match status" value="1"/>
</dbReference>
<keyword evidence="5" id="KW-1185">Reference proteome</keyword>
<dbReference type="EMBL" id="JACJPW010000013">
    <property type="protein sequence ID" value="MBD2180884.1"/>
    <property type="molecule type" value="Genomic_DNA"/>
</dbReference>
<dbReference type="SUPFAM" id="SSF52200">
    <property type="entry name" value="Toll/Interleukin receptor TIR domain"/>
    <property type="match status" value="1"/>
</dbReference>
<feature type="domain" description="TIR" evidence="3">
    <location>
        <begin position="6"/>
        <end position="116"/>
    </location>
</feature>
<dbReference type="InterPro" id="IPR000157">
    <property type="entry name" value="TIR_dom"/>
</dbReference>
<dbReference type="Proteomes" id="UP000641646">
    <property type="component" value="Unassembled WGS sequence"/>
</dbReference>
<dbReference type="RefSeq" id="WP_190463544.1">
    <property type="nucleotide sequence ID" value="NZ_JACJPW010000013.1"/>
</dbReference>
<dbReference type="PROSITE" id="PS01131">
    <property type="entry name" value="RRNA_A_DIMETH"/>
    <property type="match status" value="1"/>
</dbReference>
<dbReference type="GO" id="GO:0000179">
    <property type="term" value="F:rRNA (adenine-N6,N6-)-dimethyltransferase activity"/>
    <property type="evidence" value="ECO:0007669"/>
    <property type="project" value="InterPro"/>
</dbReference>
<reference evidence="4" key="1">
    <citation type="journal article" date="2015" name="ISME J.">
        <title>Draft Genome Sequence of Streptomyces incarnatus NRRL8089, which Produces the Nucleoside Antibiotic Sinefungin.</title>
        <authorList>
            <person name="Oshima K."/>
            <person name="Hattori M."/>
            <person name="Shimizu H."/>
            <person name="Fukuda K."/>
            <person name="Nemoto M."/>
            <person name="Inagaki K."/>
            <person name="Tamura T."/>
        </authorList>
    </citation>
    <scope>NUCLEOTIDE SEQUENCE</scope>
    <source>
        <strain evidence="4">FACHB-1375</strain>
    </source>
</reference>
<dbReference type="Gene3D" id="3.40.50.10140">
    <property type="entry name" value="Toll/interleukin-1 receptor homology (TIR) domain"/>
    <property type="match status" value="1"/>
</dbReference>
<dbReference type="Pfam" id="PF13649">
    <property type="entry name" value="Methyltransf_25"/>
    <property type="match status" value="1"/>
</dbReference>
<dbReference type="Gene3D" id="3.40.50.150">
    <property type="entry name" value="Vaccinia Virus protein VP39"/>
    <property type="match status" value="1"/>
</dbReference>
<dbReference type="CDD" id="cd02440">
    <property type="entry name" value="AdoMet_MTases"/>
    <property type="match status" value="1"/>
</dbReference>
<dbReference type="Pfam" id="PF13676">
    <property type="entry name" value="TIR_2"/>
    <property type="match status" value="1"/>
</dbReference>
<evidence type="ECO:0000313" key="5">
    <source>
        <dbReference type="Proteomes" id="UP000641646"/>
    </source>
</evidence>
<gene>
    <name evidence="4" type="ORF">H6G03_07170</name>
</gene>
<protein>
    <submittedName>
        <fullName evidence="4">Methyltransferase domain-containing protein</fullName>
    </submittedName>
</protein>
<dbReference type="GO" id="GO:0007165">
    <property type="term" value="P:signal transduction"/>
    <property type="evidence" value="ECO:0007669"/>
    <property type="project" value="InterPro"/>
</dbReference>
<organism evidence="4 5">
    <name type="scientific">Aerosakkonema funiforme FACHB-1375</name>
    <dbReference type="NCBI Taxonomy" id="2949571"/>
    <lineage>
        <taxon>Bacteria</taxon>
        <taxon>Bacillati</taxon>
        <taxon>Cyanobacteriota</taxon>
        <taxon>Cyanophyceae</taxon>
        <taxon>Oscillatoriophycideae</taxon>
        <taxon>Aerosakkonematales</taxon>
        <taxon>Aerosakkonemataceae</taxon>
        <taxon>Aerosakkonema</taxon>
    </lineage>
</organism>
<keyword evidence="4" id="KW-0489">Methyltransferase</keyword>
<dbReference type="PANTHER" id="PTHR43861">
    <property type="entry name" value="TRANS-ACONITATE 2-METHYLTRANSFERASE-RELATED"/>
    <property type="match status" value="1"/>
</dbReference>